<dbReference type="Proteomes" id="UP001497382">
    <property type="component" value="Unassembled WGS sequence"/>
</dbReference>
<evidence type="ECO:0000313" key="1">
    <source>
        <dbReference type="EMBL" id="CAL1286949.1"/>
    </source>
</evidence>
<dbReference type="AlphaFoldDB" id="A0AAV2AUJ9"/>
<dbReference type="EMBL" id="CAXIEN010000210">
    <property type="protein sequence ID" value="CAL1286949.1"/>
    <property type="molecule type" value="Genomic_DNA"/>
</dbReference>
<keyword evidence="2" id="KW-1185">Reference proteome</keyword>
<evidence type="ECO:0000313" key="2">
    <source>
        <dbReference type="Proteomes" id="UP001497382"/>
    </source>
</evidence>
<gene>
    <name evidence="1" type="ORF">LARSCL_LOCUS14532</name>
</gene>
<reference evidence="1 2" key="1">
    <citation type="submission" date="2024-04" db="EMBL/GenBank/DDBJ databases">
        <authorList>
            <person name="Rising A."/>
            <person name="Reimegard J."/>
            <person name="Sonavane S."/>
            <person name="Akerstrom W."/>
            <person name="Nylinder S."/>
            <person name="Hedman E."/>
            <person name="Kallberg Y."/>
        </authorList>
    </citation>
    <scope>NUCLEOTIDE SEQUENCE [LARGE SCALE GENOMIC DNA]</scope>
</reference>
<comment type="caution">
    <text evidence="1">The sequence shown here is derived from an EMBL/GenBank/DDBJ whole genome shotgun (WGS) entry which is preliminary data.</text>
</comment>
<name>A0AAV2AUJ9_9ARAC</name>
<proteinExistence type="predicted"/>
<sequence length="57" mass="6313">MLSSVSDAGRKLARFIQDVEKFLPLALQVGCPEYLLQEPGEGPVTEIMQHSRGCCTY</sequence>
<accession>A0AAV2AUJ9</accession>
<organism evidence="1 2">
    <name type="scientific">Larinioides sclopetarius</name>
    <dbReference type="NCBI Taxonomy" id="280406"/>
    <lineage>
        <taxon>Eukaryota</taxon>
        <taxon>Metazoa</taxon>
        <taxon>Ecdysozoa</taxon>
        <taxon>Arthropoda</taxon>
        <taxon>Chelicerata</taxon>
        <taxon>Arachnida</taxon>
        <taxon>Araneae</taxon>
        <taxon>Araneomorphae</taxon>
        <taxon>Entelegynae</taxon>
        <taxon>Araneoidea</taxon>
        <taxon>Araneidae</taxon>
        <taxon>Larinioides</taxon>
    </lineage>
</organism>
<protein>
    <submittedName>
        <fullName evidence="1">Uncharacterized protein</fullName>
    </submittedName>
</protein>